<proteinExistence type="predicted"/>
<dbReference type="PANTHER" id="PTHR35332">
    <property type="entry name" value="REGULATION OF ENOLASE PROTEIN 1"/>
    <property type="match status" value="1"/>
</dbReference>
<keyword evidence="2" id="KW-1185">Reference proteome</keyword>
<name>A0ABW8IEK8_9GAMM</name>
<dbReference type="SUPFAM" id="SSF49899">
    <property type="entry name" value="Concanavalin A-like lectins/glucanases"/>
    <property type="match status" value="1"/>
</dbReference>
<evidence type="ECO:0000313" key="1">
    <source>
        <dbReference type="EMBL" id="MFK2853110.1"/>
    </source>
</evidence>
<reference evidence="1 2" key="1">
    <citation type="submission" date="2020-10" db="EMBL/GenBank/DDBJ databases">
        <title>Phylogeny of dyella-like bacteria.</title>
        <authorList>
            <person name="Fu J."/>
        </authorList>
    </citation>
    <scope>NUCLEOTIDE SEQUENCE [LARGE SCALE GENOMIC DNA]</scope>
    <source>
        <strain evidence="1 2">DHG40</strain>
    </source>
</reference>
<protein>
    <submittedName>
        <fullName evidence="1">DUF1349 domain-containing protein</fullName>
    </submittedName>
</protein>
<comment type="caution">
    <text evidence="1">The sequence shown here is derived from an EMBL/GenBank/DDBJ whole genome shotgun (WGS) entry which is preliminary data.</text>
</comment>
<dbReference type="RefSeq" id="WP_380015992.1">
    <property type="nucleotide sequence ID" value="NZ_JADIKI010000020.1"/>
</dbReference>
<sequence length="192" mass="20742">MGLPSPYTWQNKAAEWNANANSLTLTAGKKTDWFVYPGGGYTANSSPRLLFKAADDFMLSTKVEVKAHATYDAGCLALYASTSTWAKLCVEAQADHRLDVISVVTRGSSDDATSFPVSGTSIYLKIAKADGTIFFYASEDGKAWTIIRKLTLPPGDGLLAGFSAQSPDGNGASALFTDFHYLPQKINLWNLR</sequence>
<dbReference type="InterPro" id="IPR009784">
    <property type="entry name" value="DUF1349"/>
</dbReference>
<dbReference type="Gene3D" id="2.60.120.200">
    <property type="match status" value="1"/>
</dbReference>
<dbReference type="Proteomes" id="UP001620409">
    <property type="component" value="Unassembled WGS sequence"/>
</dbReference>
<dbReference type="Pfam" id="PF07081">
    <property type="entry name" value="DUF1349"/>
    <property type="match status" value="1"/>
</dbReference>
<gene>
    <name evidence="1" type="ORF">ISP18_00695</name>
</gene>
<organism evidence="1 2">
    <name type="scientific">Dyella humi</name>
    <dbReference type="NCBI Taxonomy" id="1770547"/>
    <lineage>
        <taxon>Bacteria</taxon>
        <taxon>Pseudomonadati</taxon>
        <taxon>Pseudomonadota</taxon>
        <taxon>Gammaproteobacteria</taxon>
        <taxon>Lysobacterales</taxon>
        <taxon>Rhodanobacteraceae</taxon>
        <taxon>Dyella</taxon>
    </lineage>
</organism>
<dbReference type="EMBL" id="JADIKI010000020">
    <property type="protein sequence ID" value="MFK2853110.1"/>
    <property type="molecule type" value="Genomic_DNA"/>
</dbReference>
<dbReference type="PANTHER" id="PTHR35332:SF2">
    <property type="entry name" value="REGULATION OF ENOLASE PROTEIN 1"/>
    <property type="match status" value="1"/>
</dbReference>
<evidence type="ECO:0000313" key="2">
    <source>
        <dbReference type="Proteomes" id="UP001620409"/>
    </source>
</evidence>
<dbReference type="InterPro" id="IPR013320">
    <property type="entry name" value="ConA-like_dom_sf"/>
</dbReference>
<accession>A0ABW8IEK8</accession>